<organism evidence="1 2">
    <name type="scientific">Stylosanthes scabra</name>
    <dbReference type="NCBI Taxonomy" id="79078"/>
    <lineage>
        <taxon>Eukaryota</taxon>
        <taxon>Viridiplantae</taxon>
        <taxon>Streptophyta</taxon>
        <taxon>Embryophyta</taxon>
        <taxon>Tracheophyta</taxon>
        <taxon>Spermatophyta</taxon>
        <taxon>Magnoliopsida</taxon>
        <taxon>eudicotyledons</taxon>
        <taxon>Gunneridae</taxon>
        <taxon>Pentapetalae</taxon>
        <taxon>rosids</taxon>
        <taxon>fabids</taxon>
        <taxon>Fabales</taxon>
        <taxon>Fabaceae</taxon>
        <taxon>Papilionoideae</taxon>
        <taxon>50 kb inversion clade</taxon>
        <taxon>dalbergioids sensu lato</taxon>
        <taxon>Dalbergieae</taxon>
        <taxon>Pterocarpus clade</taxon>
        <taxon>Stylosanthes</taxon>
    </lineage>
</organism>
<evidence type="ECO:0000313" key="2">
    <source>
        <dbReference type="Proteomes" id="UP001341840"/>
    </source>
</evidence>
<comment type="caution">
    <text evidence="1">The sequence shown here is derived from an EMBL/GenBank/DDBJ whole genome shotgun (WGS) entry which is preliminary data.</text>
</comment>
<evidence type="ECO:0000313" key="1">
    <source>
        <dbReference type="EMBL" id="MED6209181.1"/>
    </source>
</evidence>
<keyword evidence="2" id="KW-1185">Reference proteome</keyword>
<dbReference type="EMBL" id="JASCZI010242033">
    <property type="protein sequence ID" value="MED6209181.1"/>
    <property type="molecule type" value="Genomic_DNA"/>
</dbReference>
<reference evidence="1 2" key="1">
    <citation type="journal article" date="2023" name="Plants (Basel)">
        <title>Bridging the Gap: Combining Genomics and Transcriptomics Approaches to Understand Stylosanthes scabra, an Orphan Legume from the Brazilian Caatinga.</title>
        <authorList>
            <person name="Ferreira-Neto J.R.C."/>
            <person name="da Silva M.D."/>
            <person name="Binneck E."/>
            <person name="de Melo N.F."/>
            <person name="da Silva R.H."/>
            <person name="de Melo A.L.T.M."/>
            <person name="Pandolfi V."/>
            <person name="Bustamante F.O."/>
            <person name="Brasileiro-Vidal A.C."/>
            <person name="Benko-Iseppon A.M."/>
        </authorList>
    </citation>
    <scope>NUCLEOTIDE SEQUENCE [LARGE SCALE GENOMIC DNA]</scope>
    <source>
        <tissue evidence="1">Leaves</tissue>
    </source>
</reference>
<accession>A0ABU6YGY6</accession>
<proteinExistence type="predicted"/>
<sequence>MKSGRDNLALAKHVRGVVWNVTVQDVHQGLSKQLMEEACLYGQRYNPGDPPSYQYHARQHHVYPSNGYSDAYYGYEDPPPPYPPSQTDIEETFQLLCQKRKELHENQRRVNTQLTTLTLSVIHLVTQFTNEVHECLGDVEVENGEQEVEGVDQEVEDEDKEPNGMEIVHSISYGTNHDSTPRENDLSLILGILIWLQALEPRTKLVCDVGAAFHQMASLPGS</sequence>
<protein>
    <submittedName>
        <fullName evidence="1">Uncharacterized protein</fullName>
    </submittedName>
</protein>
<name>A0ABU6YGY6_9FABA</name>
<dbReference type="Proteomes" id="UP001341840">
    <property type="component" value="Unassembled WGS sequence"/>
</dbReference>
<gene>
    <name evidence="1" type="ORF">PIB30_052281</name>
</gene>